<feature type="transmembrane region" description="Helical" evidence="6">
    <location>
        <begin position="195"/>
        <end position="217"/>
    </location>
</feature>
<evidence type="ECO:0000256" key="4">
    <source>
        <dbReference type="ARBA" id="ARBA00023136"/>
    </source>
</evidence>
<evidence type="ECO:0000313" key="7">
    <source>
        <dbReference type="Proteomes" id="UP000887574"/>
    </source>
</evidence>
<keyword evidence="4 6" id="KW-0472">Membrane</keyword>
<evidence type="ECO:0000256" key="3">
    <source>
        <dbReference type="ARBA" id="ARBA00022989"/>
    </source>
</evidence>
<name>A0A915DL76_9BILA</name>
<dbReference type="Proteomes" id="UP000887574">
    <property type="component" value="Unplaced"/>
</dbReference>
<dbReference type="Pfam" id="PF02535">
    <property type="entry name" value="Zip"/>
    <property type="match status" value="1"/>
</dbReference>
<feature type="compositionally biased region" description="Low complexity" evidence="5">
    <location>
        <begin position="332"/>
        <end position="341"/>
    </location>
</feature>
<comment type="subcellular location">
    <subcellularLocation>
        <location evidence="1">Membrane</location>
        <topology evidence="1">Multi-pass membrane protein</topology>
    </subcellularLocation>
</comment>
<dbReference type="GO" id="GO:0005385">
    <property type="term" value="F:zinc ion transmembrane transporter activity"/>
    <property type="evidence" value="ECO:0007669"/>
    <property type="project" value="TreeGrafter"/>
</dbReference>
<feature type="transmembrane region" description="Helical" evidence="6">
    <location>
        <begin position="166"/>
        <end position="183"/>
    </location>
</feature>
<reference evidence="8" key="1">
    <citation type="submission" date="2022-11" db="UniProtKB">
        <authorList>
            <consortium name="WormBaseParasite"/>
        </authorList>
    </citation>
    <scope>IDENTIFICATION</scope>
</reference>
<feature type="transmembrane region" description="Helical" evidence="6">
    <location>
        <begin position="296"/>
        <end position="316"/>
    </location>
</feature>
<feature type="transmembrane region" description="Helical" evidence="6">
    <location>
        <begin position="47"/>
        <end position="66"/>
    </location>
</feature>
<accession>A0A915DL76</accession>
<dbReference type="InterPro" id="IPR003689">
    <property type="entry name" value="ZIP"/>
</dbReference>
<feature type="compositionally biased region" description="Low complexity" evidence="5">
    <location>
        <begin position="114"/>
        <end position="131"/>
    </location>
</feature>
<evidence type="ECO:0000313" key="8">
    <source>
        <dbReference type="WBParaSite" id="jg20751"/>
    </source>
</evidence>
<dbReference type="AlphaFoldDB" id="A0A915DL76"/>
<organism evidence="7 8">
    <name type="scientific">Ditylenchus dipsaci</name>
    <dbReference type="NCBI Taxonomy" id="166011"/>
    <lineage>
        <taxon>Eukaryota</taxon>
        <taxon>Metazoa</taxon>
        <taxon>Ecdysozoa</taxon>
        <taxon>Nematoda</taxon>
        <taxon>Chromadorea</taxon>
        <taxon>Rhabditida</taxon>
        <taxon>Tylenchina</taxon>
        <taxon>Tylenchomorpha</taxon>
        <taxon>Sphaerularioidea</taxon>
        <taxon>Anguinidae</taxon>
        <taxon>Anguininae</taxon>
        <taxon>Ditylenchus</taxon>
    </lineage>
</organism>
<evidence type="ECO:0000256" key="1">
    <source>
        <dbReference type="ARBA" id="ARBA00004141"/>
    </source>
</evidence>
<proteinExistence type="predicted"/>
<keyword evidence="7" id="KW-1185">Reference proteome</keyword>
<dbReference type="GO" id="GO:0005886">
    <property type="term" value="C:plasma membrane"/>
    <property type="evidence" value="ECO:0007669"/>
    <property type="project" value="TreeGrafter"/>
</dbReference>
<evidence type="ECO:0000256" key="2">
    <source>
        <dbReference type="ARBA" id="ARBA00022692"/>
    </source>
</evidence>
<feature type="region of interest" description="Disordered" evidence="5">
    <location>
        <begin position="114"/>
        <end position="141"/>
    </location>
</feature>
<keyword evidence="2 6" id="KW-0812">Transmembrane</keyword>
<evidence type="ECO:0000256" key="6">
    <source>
        <dbReference type="SAM" id="Phobius"/>
    </source>
</evidence>
<dbReference type="WBParaSite" id="jg20751">
    <property type="protein sequence ID" value="jg20751"/>
    <property type="gene ID" value="jg20751"/>
</dbReference>
<feature type="transmembrane region" description="Helical" evidence="6">
    <location>
        <begin position="263"/>
        <end position="284"/>
    </location>
</feature>
<feature type="transmembrane region" description="Helical" evidence="6">
    <location>
        <begin position="229"/>
        <end position="251"/>
    </location>
</feature>
<dbReference type="PANTHER" id="PTHR11040:SF76">
    <property type="entry name" value="ZINC TRANSPORTER ZIP3"/>
    <property type="match status" value="1"/>
</dbReference>
<protein>
    <submittedName>
        <fullName evidence="8">Zinc transporter ZIP3</fullName>
    </submittedName>
</protein>
<dbReference type="PANTHER" id="PTHR11040">
    <property type="entry name" value="ZINC/IRON TRANSPORTER"/>
    <property type="match status" value="1"/>
</dbReference>
<keyword evidence="3 6" id="KW-1133">Transmembrane helix</keyword>
<evidence type="ECO:0000256" key="5">
    <source>
        <dbReference type="SAM" id="MobiDB-lite"/>
    </source>
</evidence>
<feature type="transmembrane region" description="Helical" evidence="6">
    <location>
        <begin position="6"/>
        <end position="27"/>
    </location>
</feature>
<feature type="region of interest" description="Disordered" evidence="5">
    <location>
        <begin position="322"/>
        <end position="341"/>
    </location>
</feature>
<sequence length="341" mass="37348">MEQVVIIKLLLLIVMGILPLIFGLLPLKIVDLLSKTEGKRSLQLSSLFISILSCFAGGVVLAVSLIELFPEAREGLSFLQEQDPFYHSYPFVELLCVWPCAVDVSINDSKGFNRNGGSSSRSDRNSTNYNSMEQTGEMDDAETGAIRTVPTSMYSSKDIDVEKRKAIVSAVTLVLAMSVHTSLEGFAFGIQNRLVGIYSLFFGILIHKILVFFSIGISLTQSLLPRRSLILILVTILSTFSPLGGVVGILVETSQLENHSKVLVTTILTSLSIGTFLYIALFEIISAERGKEHSKLLQWAGCTFGFILMAVVLSFFSHQHTPTGHSHHSHSVIHTSPTSVD</sequence>